<organism evidence="7 8">
    <name type="scientific">Facklamia languida CCUG 37842</name>
    <dbReference type="NCBI Taxonomy" id="883113"/>
    <lineage>
        <taxon>Bacteria</taxon>
        <taxon>Bacillati</taxon>
        <taxon>Bacillota</taxon>
        <taxon>Bacilli</taxon>
        <taxon>Lactobacillales</taxon>
        <taxon>Aerococcaceae</taxon>
        <taxon>Facklamia</taxon>
    </lineage>
</organism>
<protein>
    <recommendedName>
        <fullName evidence="2">Aldose 1-epimerase</fullName>
    </recommendedName>
    <alternativeName>
        <fullName evidence="6">Galactose mutarotase</fullName>
    </alternativeName>
    <alternativeName>
        <fullName evidence="5">Type-1 mutarotase</fullName>
    </alternativeName>
</protein>
<dbReference type="GO" id="GO:0030246">
    <property type="term" value="F:carbohydrate binding"/>
    <property type="evidence" value="ECO:0007669"/>
    <property type="project" value="InterPro"/>
</dbReference>
<dbReference type="GO" id="GO:0005737">
    <property type="term" value="C:cytoplasm"/>
    <property type="evidence" value="ECO:0007669"/>
    <property type="project" value="TreeGrafter"/>
</dbReference>
<keyword evidence="8" id="KW-1185">Reference proteome</keyword>
<dbReference type="EMBL" id="AGEG01000002">
    <property type="protein sequence ID" value="EHR38201.1"/>
    <property type="molecule type" value="Genomic_DNA"/>
</dbReference>
<dbReference type="PATRIC" id="fig|883113.3.peg.288"/>
<evidence type="ECO:0000256" key="5">
    <source>
        <dbReference type="ARBA" id="ARBA00032300"/>
    </source>
</evidence>
<dbReference type="AlphaFoldDB" id="H3NHE6"/>
<dbReference type="eggNOG" id="COG2017">
    <property type="taxonomic scope" value="Bacteria"/>
</dbReference>
<dbReference type="GO" id="GO:0004034">
    <property type="term" value="F:aldose 1-epimerase activity"/>
    <property type="evidence" value="ECO:0007669"/>
    <property type="project" value="TreeGrafter"/>
</dbReference>
<dbReference type="OrthoDB" id="9779408at2"/>
<evidence type="ECO:0000256" key="2">
    <source>
        <dbReference type="ARBA" id="ARBA00014165"/>
    </source>
</evidence>
<accession>H3NHE6</accession>
<dbReference type="GO" id="GO:0006006">
    <property type="term" value="P:glucose metabolic process"/>
    <property type="evidence" value="ECO:0007669"/>
    <property type="project" value="TreeGrafter"/>
</dbReference>
<keyword evidence="4" id="KW-0119">Carbohydrate metabolism</keyword>
<dbReference type="Gene3D" id="2.70.98.10">
    <property type="match status" value="1"/>
</dbReference>
<dbReference type="HOGENOM" id="CLU_031753_1_1_9"/>
<gene>
    <name evidence="7" type="ORF">HMPREF9708_00285</name>
</gene>
<evidence type="ECO:0000256" key="4">
    <source>
        <dbReference type="ARBA" id="ARBA00023277"/>
    </source>
</evidence>
<dbReference type="RefSeq" id="WP_006308188.1">
    <property type="nucleotide sequence ID" value="NZ_JH601133.1"/>
</dbReference>
<dbReference type="CDD" id="cd09019">
    <property type="entry name" value="galactose_mutarotase_like"/>
    <property type="match status" value="1"/>
</dbReference>
<sequence>MNKRGRWGVDVQYEIKAFGQGYHEIVIYNENWLIAFSDLGARINRWQDAGKDLILASRDAQEALSNRSLYLGATVGRVAGRIAGASFDLNGKTHSLLPNEGSHHLHGGDHPLDLAQWDFDLVEETEAIAVVFTYEDPDQKNGYPGNLRLEVTHRYQKDNTWTIQYKASCDQDTLFNPTNHVYFNLTGDPSQAIDEHLIKIESEDYLPINGAGIPLGQVEPVSHLGIEPGQFVTFGHIFNQASPQVRLKSGLDHAFILQAKSPQVEVSDQDRQYHLQLVTDQESLVVYTVNDPAIQTQVDGKVLTYHGAFTLEAQNAPDAIHWQGPQATVLRANALYQAMTRYQITKEKGFNEYQ</sequence>
<dbReference type="InterPro" id="IPR008183">
    <property type="entry name" value="Aldose_1/G6P_1-epimerase"/>
</dbReference>
<dbReference type="Proteomes" id="UP000006190">
    <property type="component" value="Unassembled WGS sequence"/>
</dbReference>
<dbReference type="InterPro" id="IPR014718">
    <property type="entry name" value="GH-type_carb-bd"/>
</dbReference>
<dbReference type="PANTHER" id="PTHR10091">
    <property type="entry name" value="ALDOSE-1-EPIMERASE"/>
    <property type="match status" value="1"/>
</dbReference>
<comment type="caution">
    <text evidence="7">The sequence shown here is derived from an EMBL/GenBank/DDBJ whole genome shotgun (WGS) entry which is preliminary data.</text>
</comment>
<evidence type="ECO:0000313" key="7">
    <source>
        <dbReference type="EMBL" id="EHR38201.1"/>
    </source>
</evidence>
<dbReference type="PANTHER" id="PTHR10091:SF0">
    <property type="entry name" value="GALACTOSE MUTAROTASE"/>
    <property type="match status" value="1"/>
</dbReference>
<keyword evidence="3" id="KW-0413">Isomerase</keyword>
<dbReference type="PROSITE" id="PS00545">
    <property type="entry name" value="ALDOSE_1_EPIMERASE"/>
    <property type="match status" value="1"/>
</dbReference>
<dbReference type="Pfam" id="PF01263">
    <property type="entry name" value="Aldose_epim"/>
    <property type="match status" value="1"/>
</dbReference>
<reference evidence="7 8" key="1">
    <citation type="submission" date="2012-01" db="EMBL/GenBank/DDBJ databases">
        <title>The Genome Sequence of Facklamia languida CCUG 37842.</title>
        <authorList>
            <consortium name="The Broad Institute Genome Sequencing Platform"/>
            <person name="Earl A."/>
            <person name="Ward D."/>
            <person name="Feldgarden M."/>
            <person name="Gevers D."/>
            <person name="Huys G."/>
            <person name="Young S.K."/>
            <person name="Zeng Q."/>
            <person name="Gargeya S."/>
            <person name="Fitzgerald M."/>
            <person name="Haas B."/>
            <person name="Abouelleil A."/>
            <person name="Alvarado L."/>
            <person name="Arachchi H.M."/>
            <person name="Berlin A."/>
            <person name="Chapman S.B."/>
            <person name="Gearin G."/>
            <person name="Goldberg J."/>
            <person name="Griggs A."/>
            <person name="Gujja S."/>
            <person name="Hansen M."/>
            <person name="Heiman D."/>
            <person name="Howarth C."/>
            <person name="Larimer J."/>
            <person name="Lui A."/>
            <person name="MacDonald P.J.P."/>
            <person name="McCowen C."/>
            <person name="Montmayeur A."/>
            <person name="Murphy C."/>
            <person name="Neiman D."/>
            <person name="Pearson M."/>
            <person name="Priest M."/>
            <person name="Roberts A."/>
            <person name="Saif S."/>
            <person name="Shea T."/>
            <person name="Sisk P."/>
            <person name="Stolte C."/>
            <person name="Sykes S."/>
            <person name="Wortman J."/>
            <person name="Nusbaum C."/>
            <person name="Birren B."/>
        </authorList>
    </citation>
    <scope>NUCLEOTIDE SEQUENCE [LARGE SCALE GENOMIC DNA]</scope>
    <source>
        <strain evidence="7 8">CCUG 37842</strain>
    </source>
</reference>
<dbReference type="SUPFAM" id="SSF74650">
    <property type="entry name" value="Galactose mutarotase-like"/>
    <property type="match status" value="1"/>
</dbReference>
<comment type="similarity">
    <text evidence="1">Belongs to the aldose epimerase family.</text>
</comment>
<proteinExistence type="inferred from homology"/>
<evidence type="ECO:0000256" key="3">
    <source>
        <dbReference type="ARBA" id="ARBA00023235"/>
    </source>
</evidence>
<evidence type="ECO:0000313" key="8">
    <source>
        <dbReference type="Proteomes" id="UP000006190"/>
    </source>
</evidence>
<dbReference type="STRING" id="883113.HMPREF9708_00285"/>
<dbReference type="GO" id="GO:0033499">
    <property type="term" value="P:galactose catabolic process via UDP-galactose, Leloir pathway"/>
    <property type="evidence" value="ECO:0007669"/>
    <property type="project" value="TreeGrafter"/>
</dbReference>
<dbReference type="InterPro" id="IPR011013">
    <property type="entry name" value="Gal_mutarotase_sf_dom"/>
</dbReference>
<evidence type="ECO:0000256" key="1">
    <source>
        <dbReference type="ARBA" id="ARBA00006206"/>
    </source>
</evidence>
<dbReference type="InterPro" id="IPR018052">
    <property type="entry name" value="Ald1_epimerase_CS"/>
</dbReference>
<evidence type="ECO:0000256" key="6">
    <source>
        <dbReference type="ARBA" id="ARBA00033373"/>
    </source>
</evidence>
<name>H3NHE6_9LACT</name>
<dbReference type="InterPro" id="IPR047215">
    <property type="entry name" value="Galactose_mutarotase-like"/>
</dbReference>